<evidence type="ECO:0000256" key="24">
    <source>
        <dbReference type="ARBA" id="ARBA00049192"/>
    </source>
</evidence>
<dbReference type="InterPro" id="IPR009100">
    <property type="entry name" value="AcylCoA_DH/oxidase_NM_dom_sf"/>
</dbReference>
<dbReference type="GO" id="GO:0006631">
    <property type="term" value="P:fatty acid metabolic process"/>
    <property type="evidence" value="ECO:0007669"/>
    <property type="project" value="UniProtKB-KW"/>
</dbReference>
<dbReference type="SUPFAM" id="SSF56645">
    <property type="entry name" value="Acyl-CoA dehydrogenase NM domain-like"/>
    <property type="match status" value="1"/>
</dbReference>
<dbReference type="InterPro" id="IPR006091">
    <property type="entry name" value="Acyl-CoA_Oxase/DH_mid-dom"/>
</dbReference>
<dbReference type="GO" id="GO:0005759">
    <property type="term" value="C:mitochondrial matrix"/>
    <property type="evidence" value="ECO:0007669"/>
    <property type="project" value="UniProtKB-SubCell"/>
</dbReference>
<keyword evidence="32" id="KW-1185">Reference proteome</keyword>
<evidence type="ECO:0000256" key="25">
    <source>
        <dbReference type="ARBA" id="ARBA00049552"/>
    </source>
</evidence>
<dbReference type="Pfam" id="PF00441">
    <property type="entry name" value="Acyl-CoA_dh_1"/>
    <property type="match status" value="1"/>
</dbReference>
<evidence type="ECO:0000256" key="23">
    <source>
        <dbReference type="ARBA" id="ARBA00049096"/>
    </source>
</evidence>
<keyword evidence="6" id="KW-0597">Phosphoprotein</keyword>
<dbReference type="InterPro" id="IPR046373">
    <property type="entry name" value="Acyl-CoA_Oxase/DH_mid-dom_sf"/>
</dbReference>
<evidence type="ECO:0000256" key="20">
    <source>
        <dbReference type="ARBA" id="ARBA00048235"/>
    </source>
</evidence>
<comment type="similarity">
    <text evidence="4 27">Belongs to the acyl-CoA dehydrogenase family.</text>
</comment>
<dbReference type="FunFam" id="2.40.110.10:FF:000001">
    <property type="entry name" value="Acyl-CoA dehydrogenase, mitochondrial"/>
    <property type="match status" value="1"/>
</dbReference>
<dbReference type="FunFam" id="1.20.140.10:FF:000002">
    <property type="entry name" value="Acyl-CoA dehydrogenase short/branched chain"/>
    <property type="match status" value="1"/>
</dbReference>
<dbReference type="GO" id="GO:0046395">
    <property type="term" value="P:carboxylic acid catabolic process"/>
    <property type="evidence" value="ECO:0007669"/>
    <property type="project" value="UniProtKB-ARBA"/>
</dbReference>
<sequence length="444" mass="48652">NQYSLQMLSSSLRSSALSTSVRGLLTASSAASKPRHDVEGRAPPPLNQLSEHELALRDTVKRFSHDVIKPLVRSMDDSSTMHESVIKGVFDNGFMGIEVQEKYQGPESSFFDAVLVIEELAKIDPSVSVFVDVQNTLVAPLILTLGTEEQKQKYLPRICHDWIGAFCLSEAGSGSDAFALKTVAKKDGDDFVISGSKLWITNAGYASFFLVFANAEPEKGYRGITCFLVDRNAEGVSVGKMEDKLGIRASSTCPVNFDGVRVHKSAILGEYGKGYKYAIECLNAGRIGIGAQMIGLAQGCFDVTVPYLQERKQFGSRLIDFQGMAFQVSEVGMEIEAARMLVYNAARMKEAGLSFVKEAAMAKLYSSIVASKATSKCVEWLRGVGFTKEFPVGKFYRDTNIDTIYEGTSNIQLNTISKLIDAECKAMDYTPPLTVALEADRYRV</sequence>
<feature type="domain" description="Acyl-CoA dehydrogenase/oxidase N-terminal" evidence="30">
    <location>
        <begin position="50"/>
        <end position="159"/>
    </location>
</feature>
<dbReference type="GO" id="GO:0050660">
    <property type="term" value="F:flavin adenine dinucleotide binding"/>
    <property type="evidence" value="ECO:0007669"/>
    <property type="project" value="InterPro"/>
</dbReference>
<dbReference type="FunFam" id="1.10.540.10:FF:000012">
    <property type="entry name" value="Acyl-CoA dehydrogenase short/branched chain"/>
    <property type="match status" value="1"/>
</dbReference>
<evidence type="ECO:0000259" key="29">
    <source>
        <dbReference type="Pfam" id="PF02770"/>
    </source>
</evidence>
<comment type="catalytic activity">
    <reaction evidence="23">
        <text>butanoyl-CoA + oxidized [electron-transfer flavoprotein] + H(+) = (2E)-butenoyl-CoA + reduced [electron-transfer flavoprotein]</text>
        <dbReference type="Rhea" id="RHEA:24004"/>
        <dbReference type="Rhea" id="RHEA-COMP:10685"/>
        <dbReference type="Rhea" id="RHEA-COMP:10686"/>
        <dbReference type="ChEBI" id="CHEBI:15378"/>
        <dbReference type="ChEBI" id="CHEBI:57332"/>
        <dbReference type="ChEBI" id="CHEBI:57371"/>
        <dbReference type="ChEBI" id="CHEBI:57692"/>
        <dbReference type="ChEBI" id="CHEBI:58307"/>
    </reaction>
    <physiologicalReaction direction="left-to-right" evidence="23">
        <dbReference type="Rhea" id="RHEA:24005"/>
    </physiologicalReaction>
</comment>
<evidence type="ECO:0000256" key="14">
    <source>
        <dbReference type="ARBA" id="ARBA00023128"/>
    </source>
</evidence>
<evidence type="ECO:0000256" key="8">
    <source>
        <dbReference type="ARBA" id="ARBA00022827"/>
    </source>
</evidence>
<feature type="domain" description="Acyl-CoA oxidase/dehydrogenase middle" evidence="29">
    <location>
        <begin position="165"/>
        <end position="260"/>
    </location>
</feature>
<dbReference type="GO" id="GO:0003853">
    <property type="term" value="F:short-chain 2-methyl fatty acyl-CoA dehydrogenase activity"/>
    <property type="evidence" value="ECO:0007669"/>
    <property type="project" value="UniProtKB-EC"/>
</dbReference>
<evidence type="ECO:0000256" key="9">
    <source>
        <dbReference type="ARBA" id="ARBA00022832"/>
    </source>
</evidence>
<evidence type="ECO:0000256" key="13">
    <source>
        <dbReference type="ARBA" id="ARBA00023098"/>
    </source>
</evidence>
<evidence type="ECO:0000256" key="21">
    <source>
        <dbReference type="ARBA" id="ARBA00048307"/>
    </source>
</evidence>
<evidence type="ECO:0000256" key="2">
    <source>
        <dbReference type="ARBA" id="ARBA00004305"/>
    </source>
</evidence>
<comment type="catalytic activity">
    <reaction evidence="20">
        <text>2-methylbutanoyl-CoA + oxidized [electron-transfer flavoprotein] + H(+) = (2E)-2-methylbut-2-enoyl-CoA + reduced [electron-transfer flavoprotein]</text>
        <dbReference type="Rhea" id="RHEA:43780"/>
        <dbReference type="Rhea" id="RHEA-COMP:10685"/>
        <dbReference type="Rhea" id="RHEA-COMP:10686"/>
        <dbReference type="ChEBI" id="CHEBI:15378"/>
        <dbReference type="ChEBI" id="CHEBI:57336"/>
        <dbReference type="ChEBI" id="CHEBI:57337"/>
        <dbReference type="ChEBI" id="CHEBI:57692"/>
        <dbReference type="ChEBI" id="CHEBI:58307"/>
        <dbReference type="EC" id="1.3.8.5"/>
    </reaction>
    <physiologicalReaction direction="left-to-right" evidence="20">
        <dbReference type="Rhea" id="RHEA:43781"/>
    </physiologicalReaction>
</comment>
<dbReference type="Gene3D" id="1.20.140.10">
    <property type="entry name" value="Butyryl-CoA Dehydrogenase, subunit A, domain 3"/>
    <property type="match status" value="1"/>
</dbReference>
<evidence type="ECO:0000256" key="5">
    <source>
        <dbReference type="ARBA" id="ARBA00011881"/>
    </source>
</evidence>
<dbReference type="PANTHER" id="PTHR43884:SF1">
    <property type="entry name" value="SHORT_BRANCHED CHAIN SPECIFIC ACYL-COA DEHYDROGENASE, MITOCHONDRIAL"/>
    <property type="match status" value="1"/>
</dbReference>
<evidence type="ECO:0000256" key="12">
    <source>
        <dbReference type="ARBA" id="ARBA00023002"/>
    </source>
</evidence>
<evidence type="ECO:0000256" key="4">
    <source>
        <dbReference type="ARBA" id="ARBA00009347"/>
    </source>
</evidence>
<dbReference type="SUPFAM" id="SSF47203">
    <property type="entry name" value="Acyl-CoA dehydrogenase C-terminal domain-like"/>
    <property type="match status" value="1"/>
</dbReference>
<comment type="caution">
    <text evidence="31">The sequence shown here is derived from an EMBL/GenBank/DDBJ whole genome shotgun (WGS) entry which is preliminary data.</text>
</comment>
<protein>
    <recommendedName>
        <fullName evidence="17">Short/branched chain specific acyl-CoA dehydrogenase, mitochondrial</fullName>
        <ecNumber evidence="16">1.3.8.5</ecNumber>
    </recommendedName>
    <alternativeName>
        <fullName evidence="19">2-methyl branched chain acyl-CoA dehydrogenase</fullName>
    </alternativeName>
    <alternativeName>
        <fullName evidence="18">2-methylbutyryl-coenzyme A dehydrogenase</fullName>
    </alternativeName>
</protein>
<dbReference type="PROSITE" id="PS00072">
    <property type="entry name" value="ACYL_COA_DH_1"/>
    <property type="match status" value="1"/>
</dbReference>
<keyword evidence="8 27" id="KW-0274">FAD</keyword>
<keyword evidence="12 27" id="KW-0560">Oxidoreductase</keyword>
<evidence type="ECO:0000256" key="11">
    <source>
        <dbReference type="ARBA" id="ARBA00022990"/>
    </source>
</evidence>
<dbReference type="InterPro" id="IPR013786">
    <property type="entry name" value="AcylCoA_DH/ox_N"/>
</dbReference>
<comment type="pathway">
    <text evidence="15">Amino-acid degradation; L-isoleucine degradation.</text>
</comment>
<dbReference type="EMBL" id="BTSY01000006">
    <property type="protein sequence ID" value="GMT34558.1"/>
    <property type="molecule type" value="Genomic_DNA"/>
</dbReference>
<dbReference type="InterPro" id="IPR037069">
    <property type="entry name" value="AcylCoA_DH/ox_N_sf"/>
</dbReference>
<comment type="catalytic activity">
    <reaction evidence="24">
        <text>hexanoyl-CoA + oxidized [electron-transfer flavoprotein] + H(+) = (2E)-hexenoyl-CoA + reduced [electron-transfer flavoprotein]</text>
        <dbReference type="Rhea" id="RHEA:43464"/>
        <dbReference type="Rhea" id="RHEA-COMP:10685"/>
        <dbReference type="Rhea" id="RHEA-COMP:10686"/>
        <dbReference type="ChEBI" id="CHEBI:15378"/>
        <dbReference type="ChEBI" id="CHEBI:57692"/>
        <dbReference type="ChEBI" id="CHEBI:58307"/>
        <dbReference type="ChEBI" id="CHEBI:62077"/>
        <dbReference type="ChEBI" id="CHEBI:62620"/>
    </reaction>
    <physiologicalReaction direction="left-to-right" evidence="24">
        <dbReference type="Rhea" id="RHEA:43465"/>
    </physiologicalReaction>
</comment>
<evidence type="ECO:0000256" key="7">
    <source>
        <dbReference type="ARBA" id="ARBA00022630"/>
    </source>
</evidence>
<comment type="pathway">
    <text evidence="3">Lipid metabolism; mitochondrial fatty acid beta-oxidation.</text>
</comment>
<keyword evidence="11" id="KW-0007">Acetylation</keyword>
<comment type="subcellular location">
    <subcellularLocation>
        <location evidence="2">Mitochondrion matrix</location>
    </subcellularLocation>
</comment>
<dbReference type="Gene3D" id="2.40.110.10">
    <property type="entry name" value="Butyryl-CoA Dehydrogenase, subunit A, domain 2"/>
    <property type="match status" value="1"/>
</dbReference>
<dbReference type="EC" id="1.3.8.5" evidence="16"/>
<keyword evidence="13" id="KW-0443">Lipid metabolism</keyword>
<feature type="non-terminal residue" evidence="31">
    <location>
        <position position="1"/>
    </location>
</feature>
<evidence type="ECO:0000256" key="27">
    <source>
        <dbReference type="RuleBase" id="RU362125"/>
    </source>
</evidence>
<keyword evidence="7 27" id="KW-0285">Flavoprotein</keyword>
<comment type="catalytic activity">
    <reaction evidence="22">
        <text>(2R)-2-methylbutanoyl-CoA + oxidized [electron-transfer flavoprotein] + H(+) = ethylacryloyl-CoA + reduced [electron-transfer flavoprotein]</text>
        <dbReference type="Rhea" id="RHEA:65296"/>
        <dbReference type="Rhea" id="RHEA-COMP:10685"/>
        <dbReference type="Rhea" id="RHEA-COMP:10686"/>
        <dbReference type="ChEBI" id="CHEBI:15378"/>
        <dbReference type="ChEBI" id="CHEBI:57692"/>
        <dbReference type="ChEBI" id="CHEBI:58307"/>
        <dbReference type="ChEBI" id="CHEBI:156439"/>
        <dbReference type="ChEBI" id="CHEBI:156440"/>
    </reaction>
    <physiologicalReaction direction="left-to-right" evidence="22">
        <dbReference type="Rhea" id="RHEA:65297"/>
    </physiologicalReaction>
</comment>
<evidence type="ECO:0000259" key="30">
    <source>
        <dbReference type="Pfam" id="PF02771"/>
    </source>
</evidence>
<name>A0AAV5WWD3_9BILA</name>
<comment type="catalytic activity">
    <reaction evidence="21">
        <text>valproyl-CoA + oxidized [electron-transfer flavoprotein] + H(+) = (2E)-2-propylpent-2-enoyl-CoA + reduced [electron-transfer flavoprotein]</text>
        <dbReference type="Rhea" id="RHEA:65344"/>
        <dbReference type="Rhea" id="RHEA-COMP:10685"/>
        <dbReference type="Rhea" id="RHEA-COMP:10686"/>
        <dbReference type="ChEBI" id="CHEBI:15378"/>
        <dbReference type="ChEBI" id="CHEBI:57692"/>
        <dbReference type="ChEBI" id="CHEBI:58307"/>
        <dbReference type="ChEBI" id="CHEBI:156457"/>
        <dbReference type="ChEBI" id="CHEBI:156458"/>
    </reaction>
    <physiologicalReaction direction="left-to-right" evidence="21">
        <dbReference type="Rhea" id="RHEA:65345"/>
    </physiologicalReaction>
</comment>
<accession>A0AAV5WWD3</accession>
<dbReference type="InterPro" id="IPR006089">
    <property type="entry name" value="Acyl-CoA_DH_CS"/>
</dbReference>
<dbReference type="InterPro" id="IPR036250">
    <property type="entry name" value="AcylCo_DH-like_C"/>
</dbReference>
<evidence type="ECO:0000259" key="28">
    <source>
        <dbReference type="Pfam" id="PF00441"/>
    </source>
</evidence>
<evidence type="ECO:0000256" key="18">
    <source>
        <dbReference type="ARBA" id="ARBA00041537"/>
    </source>
</evidence>
<dbReference type="AlphaFoldDB" id="A0AAV5WWD3"/>
<evidence type="ECO:0000256" key="1">
    <source>
        <dbReference type="ARBA" id="ARBA00001974"/>
    </source>
</evidence>
<evidence type="ECO:0000256" key="6">
    <source>
        <dbReference type="ARBA" id="ARBA00022553"/>
    </source>
</evidence>
<evidence type="ECO:0000313" key="32">
    <source>
        <dbReference type="Proteomes" id="UP001432322"/>
    </source>
</evidence>
<comment type="cofactor">
    <cofactor evidence="1 27">
        <name>FAD</name>
        <dbReference type="ChEBI" id="CHEBI:57692"/>
    </cofactor>
</comment>
<comment type="subunit">
    <text evidence="5">Homotetramer.</text>
</comment>
<evidence type="ECO:0000313" key="31">
    <source>
        <dbReference type="EMBL" id="GMT34558.1"/>
    </source>
</evidence>
<keyword evidence="9" id="KW-0276">Fatty acid metabolism</keyword>
<proteinExistence type="inferred from homology"/>
<evidence type="ECO:0000256" key="17">
    <source>
        <dbReference type="ARBA" id="ARBA00039850"/>
    </source>
</evidence>
<evidence type="ECO:0000256" key="16">
    <source>
        <dbReference type="ARBA" id="ARBA00039036"/>
    </source>
</evidence>
<dbReference type="Proteomes" id="UP001432322">
    <property type="component" value="Unassembled WGS sequence"/>
</dbReference>
<keyword evidence="14" id="KW-0496">Mitochondrion</keyword>
<comment type="catalytic activity">
    <reaction evidence="25">
        <text>(2S)-2-methylbutanoyl-CoA + oxidized [electron-transfer flavoprotein] + H(+) = (2E)-2-methylbut-2-enoyl-CoA + reduced [electron-transfer flavoprotein]</text>
        <dbReference type="Rhea" id="RHEA:48256"/>
        <dbReference type="Rhea" id="RHEA-COMP:10685"/>
        <dbReference type="Rhea" id="RHEA-COMP:10686"/>
        <dbReference type="ChEBI" id="CHEBI:15378"/>
        <dbReference type="ChEBI" id="CHEBI:57337"/>
        <dbReference type="ChEBI" id="CHEBI:57692"/>
        <dbReference type="ChEBI" id="CHEBI:58307"/>
        <dbReference type="ChEBI" id="CHEBI:88166"/>
    </reaction>
    <physiologicalReaction direction="left-to-right" evidence="25">
        <dbReference type="Rhea" id="RHEA:48257"/>
    </physiologicalReaction>
</comment>
<dbReference type="Gene3D" id="1.10.540.10">
    <property type="entry name" value="Acyl-CoA dehydrogenase/oxidase, N-terminal domain"/>
    <property type="match status" value="1"/>
</dbReference>
<evidence type="ECO:0000256" key="22">
    <source>
        <dbReference type="ARBA" id="ARBA00048592"/>
    </source>
</evidence>
<dbReference type="InterPro" id="IPR009075">
    <property type="entry name" value="AcylCo_DH/oxidase_C"/>
</dbReference>
<keyword evidence="10" id="KW-0809">Transit peptide</keyword>
<dbReference type="Pfam" id="PF02770">
    <property type="entry name" value="Acyl-CoA_dh_M"/>
    <property type="match status" value="1"/>
</dbReference>
<comment type="catalytic activity">
    <reaction evidence="26">
        <text>2-methylpropanoyl-CoA + oxidized [electron-transfer flavoprotein] + H(+) = 2-methylpropenoyl-CoA + reduced [electron-transfer flavoprotein]</text>
        <dbReference type="Rhea" id="RHEA:44180"/>
        <dbReference type="Rhea" id="RHEA-COMP:10685"/>
        <dbReference type="Rhea" id="RHEA-COMP:10686"/>
        <dbReference type="ChEBI" id="CHEBI:15378"/>
        <dbReference type="ChEBI" id="CHEBI:57338"/>
        <dbReference type="ChEBI" id="CHEBI:57692"/>
        <dbReference type="ChEBI" id="CHEBI:58307"/>
        <dbReference type="ChEBI" id="CHEBI:62500"/>
    </reaction>
    <physiologicalReaction direction="left-to-right" evidence="26">
        <dbReference type="Rhea" id="RHEA:44181"/>
    </physiologicalReaction>
</comment>
<evidence type="ECO:0000256" key="15">
    <source>
        <dbReference type="ARBA" id="ARBA00037895"/>
    </source>
</evidence>
<dbReference type="CDD" id="cd01158">
    <property type="entry name" value="SCAD_SBCAD"/>
    <property type="match status" value="1"/>
</dbReference>
<evidence type="ECO:0000256" key="10">
    <source>
        <dbReference type="ARBA" id="ARBA00022946"/>
    </source>
</evidence>
<dbReference type="Pfam" id="PF02771">
    <property type="entry name" value="Acyl-CoA_dh_N"/>
    <property type="match status" value="1"/>
</dbReference>
<reference evidence="31" key="1">
    <citation type="submission" date="2023-10" db="EMBL/GenBank/DDBJ databases">
        <title>Genome assembly of Pristionchus species.</title>
        <authorList>
            <person name="Yoshida K."/>
            <person name="Sommer R.J."/>
        </authorList>
    </citation>
    <scope>NUCLEOTIDE SEQUENCE</scope>
    <source>
        <strain evidence="31">RS5133</strain>
    </source>
</reference>
<evidence type="ECO:0000256" key="3">
    <source>
        <dbReference type="ARBA" id="ARBA00005198"/>
    </source>
</evidence>
<gene>
    <name evidence="31" type="ORF">PFISCL1PPCAC_25855</name>
</gene>
<feature type="domain" description="Acyl-CoA dehydrogenase/oxidase C-terminal" evidence="28">
    <location>
        <begin position="272"/>
        <end position="418"/>
    </location>
</feature>
<organism evidence="31 32">
    <name type="scientific">Pristionchus fissidentatus</name>
    <dbReference type="NCBI Taxonomy" id="1538716"/>
    <lineage>
        <taxon>Eukaryota</taxon>
        <taxon>Metazoa</taxon>
        <taxon>Ecdysozoa</taxon>
        <taxon>Nematoda</taxon>
        <taxon>Chromadorea</taxon>
        <taxon>Rhabditida</taxon>
        <taxon>Rhabditina</taxon>
        <taxon>Diplogasteromorpha</taxon>
        <taxon>Diplogasteroidea</taxon>
        <taxon>Neodiplogasteridae</taxon>
        <taxon>Pristionchus</taxon>
    </lineage>
</organism>
<evidence type="ECO:0000256" key="19">
    <source>
        <dbReference type="ARBA" id="ARBA00042821"/>
    </source>
</evidence>
<dbReference type="PANTHER" id="PTHR43884">
    <property type="entry name" value="ACYL-COA DEHYDROGENASE"/>
    <property type="match status" value="1"/>
</dbReference>
<evidence type="ECO:0000256" key="26">
    <source>
        <dbReference type="ARBA" id="ARBA00051903"/>
    </source>
</evidence>